<dbReference type="Proteomes" id="UP001214603">
    <property type="component" value="Chromosome 2"/>
</dbReference>
<keyword evidence="3" id="KW-0479">Metal-binding</keyword>
<feature type="compositionally biased region" description="Basic and acidic residues" evidence="9">
    <location>
        <begin position="1183"/>
        <end position="1193"/>
    </location>
</feature>
<dbReference type="PROSITE" id="PS51133">
    <property type="entry name" value="ZF_TFIIS_2"/>
    <property type="match status" value="1"/>
</dbReference>
<feature type="region of interest" description="Disordered" evidence="9">
    <location>
        <begin position="821"/>
        <end position="841"/>
    </location>
</feature>
<accession>A0AAF0DXU5</accession>
<feature type="compositionally biased region" description="Pro residues" evidence="9">
    <location>
        <begin position="100"/>
        <end position="113"/>
    </location>
</feature>
<feature type="compositionally biased region" description="Acidic residues" evidence="9">
    <location>
        <begin position="1196"/>
        <end position="1212"/>
    </location>
</feature>
<dbReference type="InterPro" id="IPR003617">
    <property type="entry name" value="TFIIS/CRSP70_N_sub"/>
</dbReference>
<evidence type="ECO:0000256" key="5">
    <source>
        <dbReference type="ARBA" id="ARBA00022833"/>
    </source>
</evidence>
<dbReference type="PANTHER" id="PTHR12048:SF0">
    <property type="entry name" value="CCAAT_ENHANCER-BINDING PROTEIN ZETA"/>
    <property type="match status" value="1"/>
</dbReference>
<feature type="compositionally biased region" description="Basic and acidic residues" evidence="9">
    <location>
        <begin position="380"/>
        <end position="407"/>
    </location>
</feature>
<dbReference type="InterPro" id="IPR001222">
    <property type="entry name" value="Znf_TFIIS"/>
</dbReference>
<dbReference type="FunFam" id="1.10.472.30:FF:000003">
    <property type="entry name" value="Transcription elongation factor S-II"/>
    <property type="match status" value="1"/>
</dbReference>
<evidence type="ECO:0000313" key="14">
    <source>
        <dbReference type="Proteomes" id="UP001214603"/>
    </source>
</evidence>
<feature type="compositionally biased region" description="Acidic residues" evidence="9">
    <location>
        <begin position="1310"/>
        <end position="1325"/>
    </location>
</feature>
<dbReference type="SMART" id="SM00510">
    <property type="entry name" value="TFS2M"/>
    <property type="match status" value="1"/>
</dbReference>
<protein>
    <submittedName>
        <fullName evidence="13">RNA-binding ribosome biosynthesis protein mak21</fullName>
    </submittedName>
</protein>
<feature type="compositionally biased region" description="Basic and acidic residues" evidence="9">
    <location>
        <begin position="821"/>
        <end position="830"/>
    </location>
</feature>
<comment type="similarity">
    <text evidence="2">Belongs to the CBF/MAK21 family.</text>
</comment>
<evidence type="ECO:0000256" key="4">
    <source>
        <dbReference type="ARBA" id="ARBA00022771"/>
    </source>
</evidence>
<feature type="region of interest" description="Disordered" evidence="9">
    <location>
        <begin position="284"/>
        <end position="472"/>
    </location>
</feature>
<dbReference type="PANTHER" id="PTHR12048">
    <property type="entry name" value="CCAAT-BINDING FACTOR-RELATED"/>
    <property type="match status" value="1"/>
</dbReference>
<comment type="subcellular location">
    <subcellularLocation>
        <location evidence="1 8">Nucleus</location>
    </subcellularLocation>
</comment>
<evidence type="ECO:0000256" key="9">
    <source>
        <dbReference type="SAM" id="MobiDB-lite"/>
    </source>
</evidence>
<gene>
    <name evidence="13" type="primary">MAK21</name>
    <name evidence="13" type="ORF">MOBT1_001227</name>
</gene>
<evidence type="ECO:0000256" key="2">
    <source>
        <dbReference type="ARBA" id="ARBA00007797"/>
    </source>
</evidence>
<keyword evidence="6 8" id="KW-0539">Nucleus</keyword>
<dbReference type="InterPro" id="IPR017923">
    <property type="entry name" value="TFIIS_N"/>
</dbReference>
<dbReference type="Pfam" id="PF08711">
    <property type="entry name" value="Med26"/>
    <property type="match status" value="1"/>
</dbReference>
<dbReference type="CDD" id="cd13749">
    <property type="entry name" value="Zn-ribbon_TFIIS"/>
    <property type="match status" value="1"/>
</dbReference>
<organism evidence="13 14">
    <name type="scientific">Malassezia obtusa</name>
    <dbReference type="NCBI Taxonomy" id="76774"/>
    <lineage>
        <taxon>Eukaryota</taxon>
        <taxon>Fungi</taxon>
        <taxon>Dikarya</taxon>
        <taxon>Basidiomycota</taxon>
        <taxon>Ustilaginomycotina</taxon>
        <taxon>Malasseziomycetes</taxon>
        <taxon>Malasseziales</taxon>
        <taxon>Malasseziaceae</taxon>
        <taxon>Malassezia</taxon>
    </lineage>
</organism>
<evidence type="ECO:0000256" key="8">
    <source>
        <dbReference type="PROSITE-ProRule" id="PRU00649"/>
    </source>
</evidence>
<dbReference type="SUPFAM" id="SSF48371">
    <property type="entry name" value="ARM repeat"/>
    <property type="match status" value="1"/>
</dbReference>
<feature type="domain" description="TFIIS-type" evidence="10">
    <location>
        <begin position="246"/>
        <end position="272"/>
    </location>
</feature>
<feature type="region of interest" description="Disordered" evidence="9">
    <location>
        <begin position="1170"/>
        <end position="1390"/>
    </location>
</feature>
<feature type="compositionally biased region" description="Basic and acidic residues" evidence="9">
    <location>
        <begin position="444"/>
        <end position="457"/>
    </location>
</feature>
<dbReference type="Gene3D" id="2.20.25.10">
    <property type="match status" value="1"/>
</dbReference>
<keyword evidence="4 7" id="KW-0863">Zinc-finger</keyword>
<dbReference type="InterPro" id="IPR003618">
    <property type="entry name" value="TFIIS_cen_dom"/>
</dbReference>
<dbReference type="SMART" id="SM00509">
    <property type="entry name" value="TFS2N"/>
    <property type="match status" value="1"/>
</dbReference>
<feature type="compositionally biased region" description="Low complexity" evidence="9">
    <location>
        <begin position="1028"/>
        <end position="1039"/>
    </location>
</feature>
<evidence type="ECO:0000259" key="11">
    <source>
        <dbReference type="PROSITE" id="PS51319"/>
    </source>
</evidence>
<dbReference type="PROSITE" id="PS51319">
    <property type="entry name" value="TFIIS_N"/>
    <property type="match status" value="1"/>
</dbReference>
<evidence type="ECO:0000259" key="12">
    <source>
        <dbReference type="PROSITE" id="PS51321"/>
    </source>
</evidence>
<keyword evidence="14" id="KW-1185">Reference proteome</keyword>
<dbReference type="InterPro" id="IPR016024">
    <property type="entry name" value="ARM-type_fold"/>
</dbReference>
<feature type="domain" description="TFIIS central" evidence="12">
    <location>
        <begin position="127"/>
        <end position="243"/>
    </location>
</feature>
<sequence length="1390" mass="153242">MESCVEQTKKLNKQLSKAAGDNKTEDVLSLLKELKQVVEPTEEIIRATKIGVAVGKLRTHADTRVSDLAKELVKSWKTQVEKQRREGSAKDKPKKDAAPAPAPAPAEAPPKPAAPVNIDFEVLNDKTRNACLKLLYSSLELAPNADAQVVYSYAMQIEQATLDTVGSGSVNGDYRAKIRSLSLNLKDKNNPELREQVLLGEIAPEQLVVMRSEDMASSARKAERERLQQQNLHNAKGAEAQEAETDAFQCGKCKQRKTRYYQMQTRSADEPMYPKNFGAQAAKFSSAATMGRDFRPKGKGGASRPRPQPADSDADEVSDQELLRQVQSLGGNEDDVALMRSQGGGSQLSDAQLSSELAEFMKKENMAFPAMPPTPAGDKTPSEKRAKEPQTKTKEPPAKEAKGRPVDPKAQPPAKGKDHKGQETKGKEPKGPDAKGPQAAPAKDSAKPAKERSREPRPAPAAPARPAGKHLVFDGDSSHVVESSPLKLLIDPVSEWSALPLPSLDAPANKIPKKVPDAAVASLHSLGDQVLRDEGETYTRLGNGEGGKNVMLGTMTQSDLQFARTLLTSNKAGTLSDRISAVTLLLQNSPIHNIKALETLMAMAGKPGREEASRATRALADWFASGGGLGANKLSYFRDQPRLAEAAAVHASGTTQALRTCVCVWAFEDLLKKSYFSFVQTLERQSHDTLLFMRKQAVSQIYVLLRDKPEQEHNLLRLLTNKLGDPDRSVASKASTHLMELLHAHPAMKAIVLREVSETVLRSQVVDQDGASRGNQHATYYGVLTLNQTLFTSHDAPLANEIFSVYFQLFDVCLAQGEAEEKRGAQDAPRDKKRWRDKKASTSRELVNKTASDVDSRLLAAILTGIRRVFPFTTLTATALDKHLDTLFRITHTHSFNISIQALQLVFQVAIGATRDVNAPQFSSHITDRYYRTLYDSLLDSRLSTTSKQAMYLNLLYKSLKADLDPERVKAFVKRLCQILAIQEPPFICGALVLLGELFAAVPGLRSMLTDPEEEGVEHFADQAEDGSSAAPNAAPPKSLYDGRKRDPRFARAGDTALWDILPLLRHFHPSVSLNAKQLIDGEKVTSNPDLTLNTLMHFLDRFVFRNPKKVSAVKGSSIMQPALSGDMDSDVVVRRSQVPLDYVNSAAFWNQRPENVPADQQFFLQYFQAKQKRSGQTQETKPSGDDESRAILDEPAGDDDDDELSTDDEQEKEIWKAMKQSIPQEREDDVDVDDDDDVLEALQDDEDDEEDEEEGGEEGEDGVGEEDDEEDEEEEEDAVKDEGEDEDEDEDEDDEDDDAEDAAVQPESGSDDEPAMFLEDEDDLVPFTNFSEDEEPTAGKKRPAEDTDEAPTSKNRKRTEQRRKRRSAPAFASADDYAHMLASDDEGNV</sequence>
<dbReference type="PROSITE" id="PS51321">
    <property type="entry name" value="TFIIS_CENTRAL"/>
    <property type="match status" value="1"/>
</dbReference>
<evidence type="ECO:0000256" key="7">
    <source>
        <dbReference type="PROSITE-ProRule" id="PRU00472"/>
    </source>
</evidence>
<dbReference type="InterPro" id="IPR005612">
    <property type="entry name" value="CCAAT-binding_factor"/>
</dbReference>
<dbReference type="Pfam" id="PF03914">
    <property type="entry name" value="CBF"/>
    <property type="match status" value="1"/>
</dbReference>
<dbReference type="GO" id="GO:0003676">
    <property type="term" value="F:nucleic acid binding"/>
    <property type="evidence" value="ECO:0007669"/>
    <property type="project" value="InterPro"/>
</dbReference>
<dbReference type="CDD" id="cd00183">
    <property type="entry name" value="TFIIS_I"/>
    <property type="match status" value="1"/>
</dbReference>
<evidence type="ECO:0000256" key="6">
    <source>
        <dbReference type="ARBA" id="ARBA00023242"/>
    </source>
</evidence>
<feature type="compositionally biased region" description="Basic and acidic residues" evidence="9">
    <location>
        <begin position="77"/>
        <end position="97"/>
    </location>
</feature>
<feature type="compositionally biased region" description="Basic and acidic residues" evidence="9">
    <location>
        <begin position="415"/>
        <end position="433"/>
    </location>
</feature>
<feature type="compositionally biased region" description="Basic residues" evidence="9">
    <location>
        <begin position="1355"/>
        <end position="1368"/>
    </location>
</feature>
<dbReference type="Gene3D" id="1.20.930.10">
    <property type="entry name" value="Conserved domain common to transcription factors TFIIS, elongin A, CRSP70"/>
    <property type="match status" value="1"/>
</dbReference>
<dbReference type="GO" id="GO:0005634">
    <property type="term" value="C:nucleus"/>
    <property type="evidence" value="ECO:0007669"/>
    <property type="project" value="UniProtKB-SubCell"/>
</dbReference>
<evidence type="ECO:0000313" key="13">
    <source>
        <dbReference type="EMBL" id="WFD02543.1"/>
    </source>
</evidence>
<dbReference type="InterPro" id="IPR036575">
    <property type="entry name" value="TFIIS_cen_dom_sf"/>
</dbReference>
<name>A0AAF0DXU5_9BASI</name>
<dbReference type="InterPro" id="IPR040155">
    <property type="entry name" value="CEBPZ/Mak21-like"/>
</dbReference>
<feature type="region of interest" description="Disordered" evidence="9">
    <location>
        <begin position="77"/>
        <end position="113"/>
    </location>
</feature>
<feature type="region of interest" description="Disordered" evidence="9">
    <location>
        <begin position="1016"/>
        <end position="1046"/>
    </location>
</feature>
<dbReference type="SUPFAM" id="SSF57783">
    <property type="entry name" value="Zinc beta-ribbon"/>
    <property type="match status" value="1"/>
</dbReference>
<dbReference type="GO" id="GO:0008270">
    <property type="term" value="F:zinc ion binding"/>
    <property type="evidence" value="ECO:0007669"/>
    <property type="project" value="UniProtKB-KW"/>
</dbReference>
<feature type="compositionally biased region" description="Acidic residues" evidence="9">
    <location>
        <begin position="1227"/>
        <end position="1302"/>
    </location>
</feature>
<evidence type="ECO:0000256" key="1">
    <source>
        <dbReference type="ARBA" id="ARBA00004123"/>
    </source>
</evidence>
<dbReference type="SUPFAM" id="SSF47676">
    <property type="entry name" value="Conserved domain common to transcription factors TFIIS, elongin A, CRSP70"/>
    <property type="match status" value="1"/>
</dbReference>
<dbReference type="EMBL" id="CP119935">
    <property type="protein sequence ID" value="WFD02543.1"/>
    <property type="molecule type" value="Genomic_DNA"/>
</dbReference>
<evidence type="ECO:0000259" key="10">
    <source>
        <dbReference type="PROSITE" id="PS51133"/>
    </source>
</evidence>
<dbReference type="InterPro" id="IPR035441">
    <property type="entry name" value="TFIIS/LEDGF_dom_sf"/>
</dbReference>
<dbReference type="SUPFAM" id="SSF46942">
    <property type="entry name" value="Elongation factor TFIIS domain 2"/>
    <property type="match status" value="1"/>
</dbReference>
<dbReference type="GO" id="GO:0006351">
    <property type="term" value="P:DNA-templated transcription"/>
    <property type="evidence" value="ECO:0007669"/>
    <property type="project" value="InterPro"/>
</dbReference>
<proteinExistence type="inferred from homology"/>
<feature type="domain" description="TFIIS N-terminal" evidence="11">
    <location>
        <begin position="6"/>
        <end position="83"/>
    </location>
</feature>
<reference evidence="13" key="1">
    <citation type="submission" date="2023-03" db="EMBL/GenBank/DDBJ databases">
        <title>Mating type loci evolution in Malassezia.</title>
        <authorList>
            <person name="Coelho M.A."/>
        </authorList>
    </citation>
    <scope>NUCLEOTIDE SEQUENCE</scope>
    <source>
        <strain evidence="13">CBS 7876</strain>
    </source>
</reference>
<dbReference type="Gene3D" id="1.10.472.30">
    <property type="entry name" value="Transcription elongation factor S-II, central domain"/>
    <property type="match status" value="1"/>
</dbReference>
<dbReference type="SMART" id="SM00440">
    <property type="entry name" value="ZnF_C2C2"/>
    <property type="match status" value="1"/>
</dbReference>
<evidence type="ECO:0000256" key="3">
    <source>
        <dbReference type="ARBA" id="ARBA00022723"/>
    </source>
</evidence>
<dbReference type="Pfam" id="PF01096">
    <property type="entry name" value="Zn_ribbon_TFIIS"/>
    <property type="match status" value="1"/>
</dbReference>
<keyword evidence="5" id="KW-0862">Zinc</keyword>
<dbReference type="Pfam" id="PF07500">
    <property type="entry name" value="TFIIS_M"/>
    <property type="match status" value="1"/>
</dbReference>